<keyword evidence="1" id="KW-0732">Signal</keyword>
<dbReference type="AlphaFoldDB" id="A0AAW8JCN2"/>
<protein>
    <submittedName>
        <fullName evidence="2">Uncharacterized protein</fullName>
    </submittedName>
</protein>
<sequence length="85" mass="9740">MKRILLAVLITLVSDLSVANINEWSTTKLIDGRVFTFKNHPVEIPEDREWSNIVFHIYCSGECPFTANDDNRIGVMIGSRVHMTY</sequence>
<comment type="caution">
    <text evidence="2">The sequence shown here is derived from an EMBL/GenBank/DDBJ whole genome shotgun (WGS) entry which is preliminary data.</text>
</comment>
<proteinExistence type="predicted"/>
<feature type="signal peptide" evidence="1">
    <location>
        <begin position="1"/>
        <end position="19"/>
    </location>
</feature>
<dbReference type="RefSeq" id="WP_308982223.1">
    <property type="nucleotide sequence ID" value="NZ_JAVIDL010000065.1"/>
</dbReference>
<accession>A0AAW8JCN2</accession>
<dbReference type="Proteomes" id="UP001243844">
    <property type="component" value="Unassembled WGS sequence"/>
</dbReference>
<organism evidence="2 3">
    <name type="scientific">Acinetobacter rudis</name>
    <dbReference type="NCBI Taxonomy" id="632955"/>
    <lineage>
        <taxon>Bacteria</taxon>
        <taxon>Pseudomonadati</taxon>
        <taxon>Pseudomonadota</taxon>
        <taxon>Gammaproteobacteria</taxon>
        <taxon>Moraxellales</taxon>
        <taxon>Moraxellaceae</taxon>
        <taxon>Acinetobacter</taxon>
    </lineage>
</organism>
<gene>
    <name evidence="2" type="ORF">RFH47_16260</name>
</gene>
<evidence type="ECO:0000313" key="2">
    <source>
        <dbReference type="EMBL" id="MDQ8937267.1"/>
    </source>
</evidence>
<reference evidence="2" key="1">
    <citation type="submission" date="2023-08" db="EMBL/GenBank/DDBJ databases">
        <title>Emergence of clinically-relevant ST2 carbapenem-resistant Acinetobacter baumannii strains in hospital sewages in Zhejiang, East of China.</title>
        <authorList>
            <person name="Kaichao C."/>
            <person name="Zhang R."/>
        </authorList>
    </citation>
    <scope>NUCLEOTIDE SEQUENCE</scope>
    <source>
        <strain evidence="2">M-RB-37</strain>
    </source>
</reference>
<name>A0AAW8JCN2_9GAMM</name>
<feature type="chain" id="PRO_5043398479" evidence="1">
    <location>
        <begin position="20"/>
        <end position="85"/>
    </location>
</feature>
<dbReference type="EMBL" id="JAVIDL010000065">
    <property type="protein sequence ID" value="MDQ8937267.1"/>
    <property type="molecule type" value="Genomic_DNA"/>
</dbReference>
<evidence type="ECO:0000256" key="1">
    <source>
        <dbReference type="SAM" id="SignalP"/>
    </source>
</evidence>
<evidence type="ECO:0000313" key="3">
    <source>
        <dbReference type="Proteomes" id="UP001243844"/>
    </source>
</evidence>